<evidence type="ECO:0000313" key="4">
    <source>
        <dbReference type="Proteomes" id="UP000295626"/>
    </source>
</evidence>
<name>A0ABY2DED2_9ACTN</name>
<keyword evidence="4" id="KW-1185">Reference proteome</keyword>
<evidence type="ECO:0000256" key="1">
    <source>
        <dbReference type="SAM" id="MobiDB-lite"/>
    </source>
</evidence>
<gene>
    <name evidence="3" type="ORF">E1091_14760</name>
</gene>
<evidence type="ECO:0000313" key="3">
    <source>
        <dbReference type="EMBL" id="TDB89400.1"/>
    </source>
</evidence>
<comment type="caution">
    <text evidence="3">The sequence shown here is derived from an EMBL/GenBank/DDBJ whole genome shotgun (WGS) entry which is preliminary data.</text>
</comment>
<feature type="transmembrane region" description="Helical" evidence="2">
    <location>
        <begin position="181"/>
        <end position="201"/>
    </location>
</feature>
<accession>A0ABY2DED2</accession>
<organism evidence="3 4">
    <name type="scientific">Micromonospora fluostatini</name>
    <dbReference type="NCBI Taxonomy" id="1629071"/>
    <lineage>
        <taxon>Bacteria</taxon>
        <taxon>Bacillati</taxon>
        <taxon>Actinomycetota</taxon>
        <taxon>Actinomycetes</taxon>
        <taxon>Micromonosporales</taxon>
        <taxon>Micromonosporaceae</taxon>
        <taxon>Micromonospora</taxon>
    </lineage>
</organism>
<dbReference type="EMBL" id="SMKE01000596">
    <property type="protein sequence ID" value="TDB89400.1"/>
    <property type="molecule type" value="Genomic_DNA"/>
</dbReference>
<reference evidence="3 4" key="1">
    <citation type="submission" date="2019-02" db="EMBL/GenBank/DDBJ databases">
        <title>Draft genome sequences of novel Actinobacteria.</title>
        <authorList>
            <person name="Sahin N."/>
            <person name="Ay H."/>
            <person name="Saygin H."/>
        </authorList>
    </citation>
    <scope>NUCLEOTIDE SEQUENCE [LARGE SCALE GENOMIC DNA]</scope>
    <source>
        <strain evidence="3 4">JCM 30529</strain>
    </source>
</reference>
<feature type="transmembrane region" description="Helical" evidence="2">
    <location>
        <begin position="150"/>
        <end position="169"/>
    </location>
</feature>
<feature type="region of interest" description="Disordered" evidence="1">
    <location>
        <begin position="251"/>
        <end position="278"/>
    </location>
</feature>
<keyword evidence="2" id="KW-0812">Transmembrane</keyword>
<protein>
    <recommendedName>
        <fullName evidence="5">DUF1700 domain-containing protein</fullName>
    </recommendedName>
</protein>
<feature type="compositionally biased region" description="Pro residues" evidence="1">
    <location>
        <begin position="262"/>
        <end position="278"/>
    </location>
</feature>
<dbReference type="Proteomes" id="UP000295626">
    <property type="component" value="Unassembled WGS sequence"/>
</dbReference>
<keyword evidence="2" id="KW-1133">Transmembrane helix</keyword>
<evidence type="ECO:0008006" key="5">
    <source>
        <dbReference type="Google" id="ProtNLM"/>
    </source>
</evidence>
<dbReference type="Pfam" id="PF22564">
    <property type="entry name" value="HAAS"/>
    <property type="match status" value="1"/>
</dbReference>
<evidence type="ECO:0000256" key="2">
    <source>
        <dbReference type="SAM" id="Phobius"/>
    </source>
</evidence>
<sequence length="278" mass="29109">MTVTGQEITAYVERVRAALADLPPQTRDELTEDLPEHLAEVAAEADGSLVDRLGEPEAYATELRAAAGAAGPASARSLDQRAASLLAGARARLRATDRRIGPVLGYASASEYLRLLRPAWWVLRGYLAAMLITVVTTGGSFGLLPRLGGSTLAALLLLTVCVVASVWLGRRTPELGRWPRLAVGAGTGVLVVFALAGFVSLDDEQRNWTGGGHPIWLGHPACDEVLYRSDGQPVPAYPYCLGQVPFRSAPAVTPSASASASPVPPPTESVPASPAPTS</sequence>
<feature type="transmembrane region" description="Helical" evidence="2">
    <location>
        <begin position="121"/>
        <end position="144"/>
    </location>
</feature>
<proteinExistence type="predicted"/>
<keyword evidence="2" id="KW-0472">Membrane</keyword>
<feature type="compositionally biased region" description="Low complexity" evidence="1">
    <location>
        <begin position="251"/>
        <end position="261"/>
    </location>
</feature>